<sequence length="161" mass="17810">MPSQRAVLLGGLLFVAAATVAQRRGQEAGGRRRTHRVQHGQCSYTFVLPEPDACLPKPQPFGASNSLQRDSPATVLNLGDWPNQRVRQLEKMLENNTQWLQKVRRGLQGERWRAGERPPGAFPGAEARLLGHASLSCADWMRPREGQGWACGHTANGKPRI</sequence>
<gene>
    <name evidence="2" type="ORF">J0S82_001938</name>
</gene>
<comment type="caution">
    <text evidence="2">The sequence shown here is derived from an EMBL/GenBank/DDBJ whole genome shotgun (WGS) entry which is preliminary data.</text>
</comment>
<protein>
    <submittedName>
        <fullName evidence="2">Angiopoietin-4</fullName>
    </submittedName>
</protein>
<evidence type="ECO:0000256" key="1">
    <source>
        <dbReference type="SAM" id="SignalP"/>
    </source>
</evidence>
<feature type="signal peptide" evidence="1">
    <location>
        <begin position="1"/>
        <end position="17"/>
    </location>
</feature>
<proteinExistence type="predicted"/>
<dbReference type="OrthoDB" id="7735366at2759"/>
<reference evidence="2" key="1">
    <citation type="journal article" date="2021" name="Evol. Appl.">
        <title>The genome of the Pyrenean desman and the effects of bottlenecks and inbreeding on the genomic landscape of an endangered species.</title>
        <authorList>
            <person name="Escoda L."/>
            <person name="Castresana J."/>
        </authorList>
    </citation>
    <scope>NUCLEOTIDE SEQUENCE</scope>
    <source>
        <strain evidence="2">IBE-C5619</strain>
    </source>
</reference>
<dbReference type="Proteomes" id="UP000700334">
    <property type="component" value="Unassembled WGS sequence"/>
</dbReference>
<dbReference type="EMBL" id="JAGFMF010011394">
    <property type="protein sequence ID" value="KAG8524162.1"/>
    <property type="molecule type" value="Genomic_DNA"/>
</dbReference>
<name>A0A8J6AU87_GALPY</name>
<organism evidence="2 3">
    <name type="scientific">Galemys pyrenaicus</name>
    <name type="common">Iberian desman</name>
    <name type="synonym">Pyrenean desman</name>
    <dbReference type="NCBI Taxonomy" id="202257"/>
    <lineage>
        <taxon>Eukaryota</taxon>
        <taxon>Metazoa</taxon>
        <taxon>Chordata</taxon>
        <taxon>Craniata</taxon>
        <taxon>Vertebrata</taxon>
        <taxon>Euteleostomi</taxon>
        <taxon>Mammalia</taxon>
        <taxon>Eutheria</taxon>
        <taxon>Laurasiatheria</taxon>
        <taxon>Eulipotyphla</taxon>
        <taxon>Talpidae</taxon>
        <taxon>Galemys</taxon>
    </lineage>
</organism>
<evidence type="ECO:0000313" key="3">
    <source>
        <dbReference type="Proteomes" id="UP000700334"/>
    </source>
</evidence>
<feature type="chain" id="PRO_5035207738" evidence="1">
    <location>
        <begin position="18"/>
        <end position="161"/>
    </location>
</feature>
<accession>A0A8J6AU87</accession>
<keyword evidence="1" id="KW-0732">Signal</keyword>
<keyword evidence="3" id="KW-1185">Reference proteome</keyword>
<evidence type="ECO:0000313" key="2">
    <source>
        <dbReference type="EMBL" id="KAG8524162.1"/>
    </source>
</evidence>
<dbReference type="AlphaFoldDB" id="A0A8J6AU87"/>